<feature type="binding site" evidence="2">
    <location>
        <position position="55"/>
    </location>
    <ligand>
        <name>ATP</name>
        <dbReference type="ChEBI" id="CHEBI:30616"/>
    </ligand>
</feature>
<feature type="binding site" evidence="2">
    <location>
        <position position="55"/>
    </location>
    <ligand>
        <name>Mg(2+)</name>
        <dbReference type="ChEBI" id="CHEBI:18420"/>
    </ligand>
</feature>
<organism evidence="3 4">
    <name type="scientific">Viridibacterium curvum</name>
    <dbReference type="NCBI Taxonomy" id="1101404"/>
    <lineage>
        <taxon>Bacteria</taxon>
        <taxon>Pseudomonadati</taxon>
        <taxon>Pseudomonadota</taxon>
        <taxon>Betaproteobacteria</taxon>
        <taxon>Rhodocyclales</taxon>
        <taxon>Rhodocyclaceae</taxon>
        <taxon>Viridibacterium</taxon>
    </lineage>
</organism>
<dbReference type="CDD" id="cd03109">
    <property type="entry name" value="DTBS"/>
    <property type="match status" value="1"/>
</dbReference>
<dbReference type="PANTHER" id="PTHR43210">
    <property type="entry name" value="DETHIOBIOTIN SYNTHETASE"/>
    <property type="match status" value="1"/>
</dbReference>
<comment type="cofactor">
    <cofactor evidence="2">
        <name>Mg(2+)</name>
        <dbReference type="ChEBI" id="CHEBI:18420"/>
    </cofactor>
</comment>
<keyword evidence="2" id="KW-0547">Nucleotide-binding</keyword>
<keyword evidence="2" id="KW-0963">Cytoplasm</keyword>
<sequence>MPASCFITGTDTDVGKTFVACALLHAWRAQGLSAVGFKPIAAGAELHDGVLRNSDALALQAAGSGGFTLDEINPLCLPDACAPHIAAERVGQHINIPLLQDAFRSLRARADRVLVEGAGGFLVPLGSEADSPDMGDLATALGLPVVLVVGLRLGCLNHALLTQDAIAAHGLEFAGWVGNVIDADMPFLQRNIETLQARMTAPCLGILPRLASPAEGAPLLQHGAGVQLLPLANVLPSSS</sequence>
<comment type="subunit">
    <text evidence="2">Homodimer.</text>
</comment>
<dbReference type="PIRSF" id="PIRSF006755">
    <property type="entry name" value="DTB_synth"/>
    <property type="match status" value="1"/>
</dbReference>
<evidence type="ECO:0000313" key="4">
    <source>
        <dbReference type="Proteomes" id="UP001500547"/>
    </source>
</evidence>
<keyword evidence="4" id="KW-1185">Reference proteome</keyword>
<gene>
    <name evidence="2 3" type="primary">bioD</name>
    <name evidence="3" type="ORF">GCM10025770_07160</name>
</gene>
<dbReference type="EMBL" id="BAABLD010000002">
    <property type="protein sequence ID" value="GAA5159993.1"/>
    <property type="molecule type" value="Genomic_DNA"/>
</dbReference>
<keyword evidence="2" id="KW-0479">Metal-binding</keyword>
<dbReference type="PANTHER" id="PTHR43210:SF5">
    <property type="entry name" value="DETHIOBIOTIN SYNTHETASE"/>
    <property type="match status" value="1"/>
</dbReference>
<comment type="subcellular location">
    <subcellularLocation>
        <location evidence="2">Cytoplasm</location>
    </subcellularLocation>
</comment>
<keyword evidence="2" id="KW-0067">ATP-binding</keyword>
<dbReference type="RefSeq" id="WP_345531466.1">
    <property type="nucleotide sequence ID" value="NZ_BAABLD010000002.1"/>
</dbReference>
<comment type="catalytic activity">
    <reaction evidence="2">
        <text>(7R,8S)-7,8-diammoniononanoate + CO2 + ATP = (4R,5S)-dethiobiotin + ADP + phosphate + 3 H(+)</text>
        <dbReference type="Rhea" id="RHEA:15805"/>
        <dbReference type="ChEBI" id="CHEBI:15378"/>
        <dbReference type="ChEBI" id="CHEBI:16526"/>
        <dbReference type="ChEBI" id="CHEBI:30616"/>
        <dbReference type="ChEBI" id="CHEBI:43474"/>
        <dbReference type="ChEBI" id="CHEBI:149469"/>
        <dbReference type="ChEBI" id="CHEBI:149473"/>
        <dbReference type="ChEBI" id="CHEBI:456216"/>
        <dbReference type="EC" id="6.3.3.3"/>
    </reaction>
</comment>
<dbReference type="Pfam" id="PF13500">
    <property type="entry name" value="AAA_26"/>
    <property type="match status" value="1"/>
</dbReference>
<reference evidence="4" key="1">
    <citation type="journal article" date="2019" name="Int. J. Syst. Evol. Microbiol.">
        <title>The Global Catalogue of Microorganisms (GCM) 10K type strain sequencing project: providing services to taxonomists for standard genome sequencing and annotation.</title>
        <authorList>
            <consortium name="The Broad Institute Genomics Platform"/>
            <consortium name="The Broad Institute Genome Sequencing Center for Infectious Disease"/>
            <person name="Wu L."/>
            <person name="Ma J."/>
        </authorList>
    </citation>
    <scope>NUCLEOTIDE SEQUENCE [LARGE SCALE GENOMIC DNA]</scope>
    <source>
        <strain evidence="4">JCM 18715</strain>
    </source>
</reference>
<proteinExistence type="inferred from homology"/>
<comment type="caution">
    <text evidence="2">Lacks conserved residue(s) required for the propagation of feature annotation.</text>
</comment>
<dbReference type="InterPro" id="IPR027417">
    <property type="entry name" value="P-loop_NTPase"/>
</dbReference>
<dbReference type="SUPFAM" id="SSF52540">
    <property type="entry name" value="P-loop containing nucleoside triphosphate hydrolases"/>
    <property type="match status" value="1"/>
</dbReference>
<name>A0ABP9QD96_9RHOO</name>
<comment type="similarity">
    <text evidence="2">Belongs to the dethiobiotin synthetase family.</text>
</comment>
<feature type="binding site" evidence="2">
    <location>
        <begin position="116"/>
        <end position="119"/>
    </location>
    <ligand>
        <name>ATP</name>
        <dbReference type="ChEBI" id="CHEBI:30616"/>
    </ligand>
</feature>
<feature type="binding site" evidence="2">
    <location>
        <begin position="208"/>
        <end position="210"/>
    </location>
    <ligand>
        <name>ATP</name>
        <dbReference type="ChEBI" id="CHEBI:30616"/>
    </ligand>
</feature>
<dbReference type="Gene3D" id="3.40.50.300">
    <property type="entry name" value="P-loop containing nucleotide triphosphate hydrolases"/>
    <property type="match status" value="1"/>
</dbReference>
<dbReference type="HAMAP" id="MF_00336">
    <property type="entry name" value="BioD"/>
    <property type="match status" value="1"/>
</dbReference>
<comment type="function">
    <text evidence="2">Catalyzes a mechanistically unusual reaction, the ATP-dependent insertion of CO2 between the N7 and N8 nitrogen atoms of 7,8-diaminopelargonic acid (DAPA, also called 7,8-diammoniononanoate) to form a ureido ring.</text>
</comment>
<keyword evidence="1 2" id="KW-0093">Biotin biosynthesis</keyword>
<dbReference type="InterPro" id="IPR004472">
    <property type="entry name" value="DTB_synth_BioD"/>
</dbReference>
<dbReference type="EC" id="6.3.3.3" evidence="2"/>
<keyword evidence="2" id="KW-0460">Magnesium</keyword>
<comment type="caution">
    <text evidence="3">The sequence shown here is derived from an EMBL/GenBank/DDBJ whole genome shotgun (WGS) entry which is preliminary data.</text>
</comment>
<feature type="binding site" evidence="2">
    <location>
        <position position="116"/>
    </location>
    <ligand>
        <name>Mg(2+)</name>
        <dbReference type="ChEBI" id="CHEBI:18420"/>
    </ligand>
</feature>
<evidence type="ECO:0000313" key="3">
    <source>
        <dbReference type="EMBL" id="GAA5159993.1"/>
    </source>
</evidence>
<comment type="pathway">
    <text evidence="2">Cofactor biosynthesis; biotin biosynthesis; biotin from 7,8-diaminononanoate: step 1/2.</text>
</comment>
<keyword evidence="2" id="KW-0436">Ligase</keyword>
<evidence type="ECO:0000256" key="2">
    <source>
        <dbReference type="HAMAP-Rule" id="MF_00336"/>
    </source>
</evidence>
<feature type="binding site" evidence="2">
    <location>
        <begin position="13"/>
        <end position="18"/>
    </location>
    <ligand>
        <name>ATP</name>
        <dbReference type="ChEBI" id="CHEBI:30616"/>
    </ligand>
</feature>
<accession>A0ABP9QD96</accession>
<feature type="binding site" evidence="2">
    <location>
        <position position="17"/>
    </location>
    <ligand>
        <name>Mg(2+)</name>
        <dbReference type="ChEBI" id="CHEBI:18420"/>
    </ligand>
</feature>
<dbReference type="Proteomes" id="UP001500547">
    <property type="component" value="Unassembled WGS sequence"/>
</dbReference>
<dbReference type="NCBIfam" id="TIGR00347">
    <property type="entry name" value="bioD"/>
    <property type="match status" value="1"/>
</dbReference>
<feature type="active site" evidence="2">
    <location>
        <position position="38"/>
    </location>
</feature>
<protein>
    <recommendedName>
        <fullName evidence="2">ATP-dependent dethiobiotin synthetase BioD</fullName>
        <ecNumber evidence="2">6.3.3.3</ecNumber>
    </recommendedName>
    <alternativeName>
        <fullName evidence="2">DTB synthetase</fullName>
        <shortName evidence="2">DTBS</shortName>
    </alternativeName>
    <alternativeName>
        <fullName evidence="2">Dethiobiotin synthase</fullName>
    </alternativeName>
</protein>
<evidence type="ECO:0000256" key="1">
    <source>
        <dbReference type="ARBA" id="ARBA00022756"/>
    </source>
</evidence>